<dbReference type="SUPFAM" id="SSF46689">
    <property type="entry name" value="Homeodomain-like"/>
    <property type="match status" value="1"/>
</dbReference>
<organism evidence="6 7">
    <name type="scientific">Galactobacter valiniphilus</name>
    <dbReference type="NCBI Taxonomy" id="2676122"/>
    <lineage>
        <taxon>Bacteria</taxon>
        <taxon>Bacillati</taxon>
        <taxon>Actinomycetota</taxon>
        <taxon>Actinomycetes</taxon>
        <taxon>Micrococcales</taxon>
        <taxon>Micrococcaceae</taxon>
        <taxon>Galactobacter</taxon>
    </lineage>
</organism>
<gene>
    <name evidence="6" type="ORF">DWB68_11445</name>
</gene>
<accession>A0A399JGQ5</accession>
<comment type="caution">
    <text evidence="6">The sequence shown here is derived from an EMBL/GenBank/DDBJ whole genome shotgun (WGS) entry which is preliminary data.</text>
</comment>
<reference evidence="6 7" key="1">
    <citation type="submission" date="2018-07" db="EMBL/GenBank/DDBJ databases">
        <title>Arthrobacter sp. nov., isolated from raw cow's milk with high bacterial count.</title>
        <authorList>
            <person name="Hahne J."/>
            <person name="Isele D."/>
            <person name="Lipski A."/>
        </authorList>
    </citation>
    <scope>NUCLEOTIDE SEQUENCE [LARGE SCALE GENOMIC DNA]</scope>
    <source>
        <strain evidence="6 7">JZ R-35</strain>
    </source>
</reference>
<dbReference type="Gene3D" id="1.10.357.10">
    <property type="entry name" value="Tetracycline Repressor, domain 2"/>
    <property type="match status" value="1"/>
</dbReference>
<evidence type="ECO:0000313" key="6">
    <source>
        <dbReference type="EMBL" id="RII41666.1"/>
    </source>
</evidence>
<dbReference type="InterPro" id="IPR009057">
    <property type="entry name" value="Homeodomain-like_sf"/>
</dbReference>
<evidence type="ECO:0000259" key="5">
    <source>
        <dbReference type="PROSITE" id="PS50977"/>
    </source>
</evidence>
<dbReference type="Proteomes" id="UP000265419">
    <property type="component" value="Unassembled WGS sequence"/>
</dbReference>
<evidence type="ECO:0000256" key="2">
    <source>
        <dbReference type="ARBA" id="ARBA00023125"/>
    </source>
</evidence>
<dbReference type="PANTHER" id="PTHR47506">
    <property type="entry name" value="TRANSCRIPTIONAL REGULATORY PROTEIN"/>
    <property type="match status" value="1"/>
</dbReference>
<dbReference type="AlphaFoldDB" id="A0A399JGQ5"/>
<sequence length="218" mass="22969">MGHARSMSPRPPAFDEAAVIDAAIASFTRHGYEGADASTLAREAGLSRSSLYNSFGSREALFLRALGEYSRRGVAEAEALAAHPGRALALLRTRLLESVQAQAREGSRDGCLTVNVGVELGRSMPEAADIIDADREAWVRAYGALLERAKGEGDLVFDGDPLALGAALHTLLAGLRVAARTQTPSELGREVDALLGTWASDAGRTLLGELSQGQGEAR</sequence>
<dbReference type="InterPro" id="IPR036271">
    <property type="entry name" value="Tet_transcr_reg_TetR-rel_C_sf"/>
</dbReference>
<feature type="DNA-binding region" description="H-T-H motif" evidence="4">
    <location>
        <begin position="36"/>
        <end position="55"/>
    </location>
</feature>
<keyword evidence="2 4" id="KW-0238">DNA-binding</keyword>
<dbReference type="PANTHER" id="PTHR47506:SF1">
    <property type="entry name" value="HTH-TYPE TRANSCRIPTIONAL REGULATOR YJDC"/>
    <property type="match status" value="1"/>
</dbReference>
<evidence type="ECO:0000313" key="7">
    <source>
        <dbReference type="Proteomes" id="UP000265419"/>
    </source>
</evidence>
<dbReference type="Gene3D" id="1.10.10.60">
    <property type="entry name" value="Homeodomain-like"/>
    <property type="match status" value="1"/>
</dbReference>
<dbReference type="InterPro" id="IPR011075">
    <property type="entry name" value="TetR_C"/>
</dbReference>
<dbReference type="EMBL" id="QQXK01000023">
    <property type="protein sequence ID" value="RII41666.1"/>
    <property type="molecule type" value="Genomic_DNA"/>
</dbReference>
<keyword evidence="3" id="KW-0804">Transcription</keyword>
<evidence type="ECO:0000256" key="4">
    <source>
        <dbReference type="PROSITE-ProRule" id="PRU00335"/>
    </source>
</evidence>
<dbReference type="InterPro" id="IPR001647">
    <property type="entry name" value="HTH_TetR"/>
</dbReference>
<dbReference type="Pfam" id="PF00440">
    <property type="entry name" value="TetR_N"/>
    <property type="match status" value="1"/>
</dbReference>
<evidence type="ECO:0000256" key="3">
    <source>
        <dbReference type="ARBA" id="ARBA00023163"/>
    </source>
</evidence>
<evidence type="ECO:0000256" key="1">
    <source>
        <dbReference type="ARBA" id="ARBA00023015"/>
    </source>
</evidence>
<dbReference type="Pfam" id="PF16925">
    <property type="entry name" value="TetR_C_13"/>
    <property type="match status" value="1"/>
</dbReference>
<keyword evidence="7" id="KW-1185">Reference proteome</keyword>
<keyword evidence="1" id="KW-0805">Transcription regulation</keyword>
<feature type="domain" description="HTH tetR-type" evidence="5">
    <location>
        <begin position="13"/>
        <end position="73"/>
    </location>
</feature>
<name>A0A399JGQ5_9MICC</name>
<dbReference type="PRINTS" id="PR00455">
    <property type="entry name" value="HTHTETR"/>
</dbReference>
<dbReference type="PROSITE" id="PS50977">
    <property type="entry name" value="HTH_TETR_2"/>
    <property type="match status" value="1"/>
</dbReference>
<proteinExistence type="predicted"/>
<protein>
    <submittedName>
        <fullName evidence="6">TetR/AcrR family transcriptional regulator</fullName>
    </submittedName>
</protein>
<dbReference type="SUPFAM" id="SSF48498">
    <property type="entry name" value="Tetracyclin repressor-like, C-terminal domain"/>
    <property type="match status" value="1"/>
</dbReference>
<dbReference type="GO" id="GO:0003677">
    <property type="term" value="F:DNA binding"/>
    <property type="evidence" value="ECO:0007669"/>
    <property type="project" value="UniProtKB-UniRule"/>
</dbReference>